<evidence type="ECO:0008006" key="3">
    <source>
        <dbReference type="Google" id="ProtNLM"/>
    </source>
</evidence>
<dbReference type="SUPFAM" id="SSF52091">
    <property type="entry name" value="SpoIIaa-like"/>
    <property type="match status" value="1"/>
</dbReference>
<accession>A0AAV3XFN9</accession>
<dbReference type="Proteomes" id="UP001050975">
    <property type="component" value="Unassembled WGS sequence"/>
</dbReference>
<dbReference type="Gene3D" id="3.30.750.24">
    <property type="entry name" value="STAS domain"/>
    <property type="match status" value="1"/>
</dbReference>
<reference evidence="1" key="1">
    <citation type="submission" date="2019-10" db="EMBL/GenBank/DDBJ databases">
        <title>Draft genome sequece of Microseira wollei NIES-4236.</title>
        <authorList>
            <person name="Yamaguchi H."/>
            <person name="Suzuki S."/>
            <person name="Kawachi M."/>
        </authorList>
    </citation>
    <scope>NUCLEOTIDE SEQUENCE</scope>
    <source>
        <strain evidence="1">NIES-4236</strain>
    </source>
</reference>
<protein>
    <recommendedName>
        <fullName evidence="3">STAS domain-containing protein</fullName>
    </recommendedName>
</protein>
<evidence type="ECO:0000313" key="1">
    <source>
        <dbReference type="EMBL" id="GET39705.1"/>
    </source>
</evidence>
<comment type="caution">
    <text evidence="1">The sequence shown here is derived from an EMBL/GenBank/DDBJ whole genome shotgun (WGS) entry which is preliminary data.</text>
</comment>
<dbReference type="RefSeq" id="WP_226585199.1">
    <property type="nucleotide sequence ID" value="NZ_BLAY01000072.1"/>
</dbReference>
<sequence length="114" mass="13195">MEVKTNDYRVWYDPETATVNFQGLIRESQIADYKPLEELLEAIIAQKPPVIAMNLQELEFLNSSGMTILSRFVIGVRNKKIIQLVVRASKKIAWQNKSLANWQRLMPGITLQYE</sequence>
<keyword evidence="2" id="KW-1185">Reference proteome</keyword>
<dbReference type="EMBL" id="BLAY01000072">
    <property type="protein sequence ID" value="GET39705.1"/>
    <property type="molecule type" value="Genomic_DNA"/>
</dbReference>
<evidence type="ECO:0000313" key="2">
    <source>
        <dbReference type="Proteomes" id="UP001050975"/>
    </source>
</evidence>
<proteinExistence type="predicted"/>
<dbReference type="InterPro" id="IPR036513">
    <property type="entry name" value="STAS_dom_sf"/>
</dbReference>
<dbReference type="NCBIfam" id="NF047705">
    <property type="entry name" value="slr1659_superfam"/>
    <property type="match status" value="1"/>
</dbReference>
<organism evidence="1 2">
    <name type="scientific">Microseira wollei NIES-4236</name>
    <dbReference type="NCBI Taxonomy" id="2530354"/>
    <lineage>
        <taxon>Bacteria</taxon>
        <taxon>Bacillati</taxon>
        <taxon>Cyanobacteriota</taxon>
        <taxon>Cyanophyceae</taxon>
        <taxon>Oscillatoriophycideae</taxon>
        <taxon>Aerosakkonematales</taxon>
        <taxon>Aerosakkonemataceae</taxon>
        <taxon>Microseira</taxon>
    </lineage>
</organism>
<gene>
    <name evidence="1" type="ORF">MiSe_44770</name>
</gene>
<dbReference type="AlphaFoldDB" id="A0AAV3XFN9"/>
<name>A0AAV3XFN9_9CYAN</name>